<dbReference type="Proteomes" id="UP000198683">
    <property type="component" value="Unassembled WGS sequence"/>
</dbReference>
<name>A0A1G9FVD1_9ACTN</name>
<protein>
    <recommendedName>
        <fullName evidence="4">Lipoprotein</fullName>
    </recommendedName>
</protein>
<proteinExistence type="predicted"/>
<evidence type="ECO:0000313" key="2">
    <source>
        <dbReference type="EMBL" id="SDK92339.1"/>
    </source>
</evidence>
<evidence type="ECO:0008006" key="4">
    <source>
        <dbReference type="Google" id="ProtNLM"/>
    </source>
</evidence>
<organism evidence="2 3">
    <name type="scientific">Nonomuraea maritima</name>
    <dbReference type="NCBI Taxonomy" id="683260"/>
    <lineage>
        <taxon>Bacteria</taxon>
        <taxon>Bacillati</taxon>
        <taxon>Actinomycetota</taxon>
        <taxon>Actinomycetes</taxon>
        <taxon>Streptosporangiales</taxon>
        <taxon>Streptosporangiaceae</taxon>
        <taxon>Nonomuraea</taxon>
    </lineage>
</organism>
<dbReference type="PROSITE" id="PS51257">
    <property type="entry name" value="PROKAR_LIPOPROTEIN"/>
    <property type="match status" value="1"/>
</dbReference>
<dbReference type="STRING" id="683260.SAMN05421874_11329"/>
<feature type="signal peptide" evidence="1">
    <location>
        <begin position="1"/>
        <end position="20"/>
    </location>
</feature>
<dbReference type="AlphaFoldDB" id="A0A1G9FVD1"/>
<keyword evidence="3" id="KW-1185">Reference proteome</keyword>
<dbReference type="OrthoDB" id="3539337at2"/>
<dbReference type="EMBL" id="FNFB01000013">
    <property type="protein sequence ID" value="SDK92339.1"/>
    <property type="molecule type" value="Genomic_DNA"/>
</dbReference>
<keyword evidence="1" id="KW-0732">Signal</keyword>
<gene>
    <name evidence="2" type="ORF">SAMN05421874_11329</name>
</gene>
<dbReference type="RefSeq" id="WP_090767893.1">
    <property type="nucleotide sequence ID" value="NZ_FNFB01000013.1"/>
</dbReference>
<evidence type="ECO:0000256" key="1">
    <source>
        <dbReference type="SAM" id="SignalP"/>
    </source>
</evidence>
<evidence type="ECO:0000313" key="3">
    <source>
        <dbReference type="Proteomes" id="UP000198683"/>
    </source>
</evidence>
<sequence length="130" mass="13211">MRPLKSRFLPLALFAAGVFAAGCSDVNNTIDQAQACLEAPKIVADLGTQLTQLANDPQGMDKALDEAATKLNEVADTAANTTLKEASDSLAATLTGITVTDVNGAVDAAQKVAGESAAYVEKVAQACGVS</sequence>
<accession>A0A1G9FVD1</accession>
<reference evidence="2 3" key="1">
    <citation type="submission" date="2016-10" db="EMBL/GenBank/DDBJ databases">
        <authorList>
            <person name="de Groot N.N."/>
        </authorList>
    </citation>
    <scope>NUCLEOTIDE SEQUENCE [LARGE SCALE GENOMIC DNA]</scope>
    <source>
        <strain evidence="2 3">CGMCC 4.5681</strain>
    </source>
</reference>
<feature type="chain" id="PRO_5011667132" description="Lipoprotein" evidence="1">
    <location>
        <begin position="21"/>
        <end position="130"/>
    </location>
</feature>